<dbReference type="RefSeq" id="WP_096429731.1">
    <property type="nucleotide sequence ID" value="NZ_AP018042.1"/>
</dbReference>
<organism evidence="3 4">
    <name type="scientific">Labilibaculum antarcticum</name>
    <dbReference type="NCBI Taxonomy" id="1717717"/>
    <lineage>
        <taxon>Bacteria</taxon>
        <taxon>Pseudomonadati</taxon>
        <taxon>Bacteroidota</taxon>
        <taxon>Bacteroidia</taxon>
        <taxon>Marinilabiliales</taxon>
        <taxon>Marinifilaceae</taxon>
        <taxon>Labilibaculum</taxon>
    </lineage>
</organism>
<dbReference type="OrthoDB" id="1119323at2"/>
<name>A0A1Y1CLG4_9BACT</name>
<evidence type="ECO:0000313" key="4">
    <source>
        <dbReference type="Proteomes" id="UP000218267"/>
    </source>
</evidence>
<gene>
    <name evidence="3" type="ORF">ALGA_2575</name>
</gene>
<keyword evidence="1" id="KW-0175">Coiled coil</keyword>
<dbReference type="Proteomes" id="UP000218267">
    <property type="component" value="Chromosome"/>
</dbReference>
<keyword evidence="2" id="KW-1133">Transmembrane helix</keyword>
<reference evidence="3 4" key="1">
    <citation type="journal article" date="2018" name="Mar. Genomics">
        <title>Complete genome sequence of Marinifilaceae bacterium strain SPP2, isolated from the Antarctic marine sediment.</title>
        <authorList>
            <person name="Watanabe M."/>
            <person name="Kojima H."/>
            <person name="Fukui M."/>
        </authorList>
    </citation>
    <scope>NUCLEOTIDE SEQUENCE [LARGE SCALE GENOMIC DNA]</scope>
    <source>
        <strain evidence="3 4">SPP2</strain>
    </source>
</reference>
<feature type="transmembrane region" description="Helical" evidence="2">
    <location>
        <begin position="161"/>
        <end position="180"/>
    </location>
</feature>
<protein>
    <submittedName>
        <fullName evidence="3">Uncharacterized protein</fullName>
    </submittedName>
</protein>
<keyword evidence="4" id="KW-1185">Reference proteome</keyword>
<dbReference type="KEGG" id="mbas:ALGA_2575"/>
<keyword evidence="2" id="KW-0472">Membrane</keyword>
<feature type="transmembrane region" description="Helical" evidence="2">
    <location>
        <begin position="137"/>
        <end position="155"/>
    </location>
</feature>
<evidence type="ECO:0000256" key="1">
    <source>
        <dbReference type="SAM" id="Coils"/>
    </source>
</evidence>
<dbReference type="AlphaFoldDB" id="A0A1Y1CLG4"/>
<reference evidence="4" key="2">
    <citation type="journal article" date="2020" name="Antonie Van Leeuwenhoek">
        <title>Labilibaculum antarcticum sp. nov., a novel facultative anaerobic, psychrotorelant bacterium isolated from marine sediment of Antarctica.</title>
        <authorList>
            <person name="Watanabe M."/>
            <person name="Kojima H."/>
            <person name="Fukui M."/>
        </authorList>
    </citation>
    <scope>NUCLEOTIDE SEQUENCE [LARGE SCALE GENOMIC DNA]</scope>
    <source>
        <strain evidence="4">SPP2</strain>
    </source>
</reference>
<accession>A0A1Y1CLG4</accession>
<proteinExistence type="predicted"/>
<evidence type="ECO:0000313" key="3">
    <source>
        <dbReference type="EMBL" id="BAX80893.1"/>
    </source>
</evidence>
<keyword evidence="2" id="KW-0812">Transmembrane</keyword>
<evidence type="ECO:0000256" key="2">
    <source>
        <dbReference type="SAM" id="Phobius"/>
    </source>
</evidence>
<feature type="coiled-coil region" evidence="1">
    <location>
        <begin position="101"/>
        <end position="128"/>
    </location>
</feature>
<dbReference type="EMBL" id="AP018042">
    <property type="protein sequence ID" value="BAX80893.1"/>
    <property type="molecule type" value="Genomic_DNA"/>
</dbReference>
<sequence length="186" mass="21440">MKKLIGFNIKRNKKLLVSDIIKFYEVRGYTLIDANVQGMTFCRGSIMGNLLSLNPIKWKTFVEIEIVKKERLDYNVYANYQFSSFLFFISQEENNFFNEEINAFSKAIEQFEVNVEQLENLAIETSKSNFKYILKSFPIGIVIALIIIFLTNLLLEGQLPIVIASCITGISILITYYFLVKTNSKA</sequence>